<reference evidence="3" key="1">
    <citation type="submission" date="2023-10" db="EMBL/GenBank/DDBJ databases">
        <title>Genome assemblies of two species of porcelain crab, Petrolisthes cinctipes and Petrolisthes manimaculis (Anomura: Porcellanidae).</title>
        <authorList>
            <person name="Angst P."/>
        </authorList>
    </citation>
    <scope>NUCLEOTIDE SEQUENCE</scope>
    <source>
        <strain evidence="3">PB745_01</strain>
        <tissue evidence="3">Gill</tissue>
    </source>
</reference>
<dbReference type="EMBL" id="JAWQEG010000501">
    <property type="protein sequence ID" value="KAK3889174.1"/>
    <property type="molecule type" value="Genomic_DNA"/>
</dbReference>
<feature type="compositionally biased region" description="Basic and acidic residues" evidence="1">
    <location>
        <begin position="99"/>
        <end position="109"/>
    </location>
</feature>
<feature type="region of interest" description="Disordered" evidence="1">
    <location>
        <begin position="52"/>
        <end position="109"/>
    </location>
</feature>
<dbReference type="Proteomes" id="UP001286313">
    <property type="component" value="Unassembled WGS sequence"/>
</dbReference>
<sequence length="109" mass="12498">MGWGVEWWSRMDVCRDFMEGSHTDGEAGTEVTQKWEFYAACLELGAGRQVRDVFNLGPPPDPQDHTHSPALSRSQKKINKLKESTVSKARQQTRKKNRDNKATDKTYQD</sequence>
<gene>
    <name evidence="3" type="ORF">Pcinc_006747</name>
</gene>
<evidence type="ECO:0000256" key="1">
    <source>
        <dbReference type="SAM" id="MobiDB-lite"/>
    </source>
</evidence>
<protein>
    <recommendedName>
        <fullName evidence="2">Interferon-related developmental regulator C-terminal domain-containing protein</fullName>
    </recommendedName>
</protein>
<keyword evidence="4" id="KW-1185">Reference proteome</keyword>
<name>A0AAE1GCF3_PETCI</name>
<evidence type="ECO:0000313" key="4">
    <source>
        <dbReference type="Proteomes" id="UP001286313"/>
    </source>
</evidence>
<evidence type="ECO:0000313" key="3">
    <source>
        <dbReference type="EMBL" id="KAK3889174.1"/>
    </source>
</evidence>
<dbReference type="AlphaFoldDB" id="A0AAE1GCF3"/>
<feature type="domain" description="Interferon-related developmental regulator C-terminal" evidence="2">
    <location>
        <begin position="50"/>
        <end position="101"/>
    </location>
</feature>
<accession>A0AAE1GCF3</accession>
<proteinExistence type="predicted"/>
<dbReference type="Pfam" id="PF04836">
    <property type="entry name" value="IFRD_C"/>
    <property type="match status" value="1"/>
</dbReference>
<comment type="caution">
    <text evidence="3">The sequence shown here is derived from an EMBL/GenBank/DDBJ whole genome shotgun (WGS) entry which is preliminary data.</text>
</comment>
<organism evidence="3 4">
    <name type="scientific">Petrolisthes cinctipes</name>
    <name type="common">Flat porcelain crab</name>
    <dbReference type="NCBI Taxonomy" id="88211"/>
    <lineage>
        <taxon>Eukaryota</taxon>
        <taxon>Metazoa</taxon>
        <taxon>Ecdysozoa</taxon>
        <taxon>Arthropoda</taxon>
        <taxon>Crustacea</taxon>
        <taxon>Multicrustacea</taxon>
        <taxon>Malacostraca</taxon>
        <taxon>Eumalacostraca</taxon>
        <taxon>Eucarida</taxon>
        <taxon>Decapoda</taxon>
        <taxon>Pleocyemata</taxon>
        <taxon>Anomura</taxon>
        <taxon>Galatheoidea</taxon>
        <taxon>Porcellanidae</taxon>
        <taxon>Petrolisthes</taxon>
    </lineage>
</organism>
<dbReference type="InterPro" id="IPR006921">
    <property type="entry name" value="Interferon-rel_develop_reg_C"/>
</dbReference>
<evidence type="ECO:0000259" key="2">
    <source>
        <dbReference type="Pfam" id="PF04836"/>
    </source>
</evidence>